<evidence type="ECO:0000256" key="1">
    <source>
        <dbReference type="ARBA" id="ARBA00004613"/>
    </source>
</evidence>
<dbReference type="PANTHER" id="PTHR47499:SF1">
    <property type="entry name" value="SERINE PROTEASE INHIBITOR KAZAL-TYPE 7"/>
    <property type="match status" value="1"/>
</dbReference>
<keyword evidence="3" id="KW-1015">Disulfide bond</keyword>
<evidence type="ECO:0000256" key="2">
    <source>
        <dbReference type="ARBA" id="ARBA00022525"/>
    </source>
</evidence>
<evidence type="ECO:0000256" key="4">
    <source>
        <dbReference type="SAM" id="Phobius"/>
    </source>
</evidence>
<dbReference type="PROSITE" id="PS51465">
    <property type="entry name" value="KAZAL_2"/>
    <property type="match status" value="1"/>
</dbReference>
<keyword evidence="4" id="KW-0812">Transmembrane</keyword>
<dbReference type="Proteomes" id="UP001178461">
    <property type="component" value="Chromosome 2"/>
</dbReference>
<dbReference type="InterPro" id="IPR036058">
    <property type="entry name" value="Kazal_dom_sf"/>
</dbReference>
<comment type="subcellular location">
    <subcellularLocation>
        <location evidence="1">Secreted</location>
    </subcellularLocation>
</comment>
<protein>
    <submittedName>
        <fullName evidence="6">Ovomucoidovomucoid-like</fullName>
    </submittedName>
</protein>
<dbReference type="FunFam" id="3.30.60.30:FF:000037">
    <property type="entry name" value="Ovomucoid"/>
    <property type="match status" value="1"/>
</dbReference>
<dbReference type="Pfam" id="PF00050">
    <property type="entry name" value="Kazal_1"/>
    <property type="match status" value="1"/>
</dbReference>
<keyword evidence="4" id="KW-1133">Transmembrane helix</keyword>
<dbReference type="SMART" id="SM00280">
    <property type="entry name" value="KAZAL"/>
    <property type="match status" value="1"/>
</dbReference>
<accession>A0AA35JX98</accession>
<keyword evidence="2" id="KW-0964">Secreted</keyword>
<evidence type="ECO:0000259" key="5">
    <source>
        <dbReference type="PROSITE" id="PS51465"/>
    </source>
</evidence>
<organism evidence="6 7">
    <name type="scientific">Podarcis lilfordi</name>
    <name type="common">Lilford's wall lizard</name>
    <dbReference type="NCBI Taxonomy" id="74358"/>
    <lineage>
        <taxon>Eukaryota</taxon>
        <taxon>Metazoa</taxon>
        <taxon>Chordata</taxon>
        <taxon>Craniata</taxon>
        <taxon>Vertebrata</taxon>
        <taxon>Euteleostomi</taxon>
        <taxon>Lepidosauria</taxon>
        <taxon>Squamata</taxon>
        <taxon>Bifurcata</taxon>
        <taxon>Unidentata</taxon>
        <taxon>Episquamata</taxon>
        <taxon>Laterata</taxon>
        <taxon>Lacertibaenia</taxon>
        <taxon>Lacertidae</taxon>
        <taxon>Podarcis</taxon>
    </lineage>
</organism>
<dbReference type="AlphaFoldDB" id="A0AA35JX98"/>
<dbReference type="GO" id="GO:0005576">
    <property type="term" value="C:extracellular region"/>
    <property type="evidence" value="ECO:0007669"/>
    <property type="project" value="UniProtKB-SubCell"/>
</dbReference>
<feature type="domain" description="Kazal-like" evidence="5">
    <location>
        <begin position="78"/>
        <end position="134"/>
    </location>
</feature>
<evidence type="ECO:0000313" key="7">
    <source>
        <dbReference type="Proteomes" id="UP001178461"/>
    </source>
</evidence>
<gene>
    <name evidence="6" type="ORF">PODLI_1B034346</name>
</gene>
<dbReference type="CDD" id="cd00104">
    <property type="entry name" value="KAZAL_FS"/>
    <property type="match status" value="1"/>
</dbReference>
<name>A0AA35JX98_9SAUR</name>
<keyword evidence="4" id="KW-0472">Membrane</keyword>
<dbReference type="InterPro" id="IPR050159">
    <property type="entry name" value="Kazal-type_SerProtInhib"/>
</dbReference>
<proteinExistence type="predicted"/>
<dbReference type="InterPro" id="IPR002350">
    <property type="entry name" value="Kazal_dom"/>
</dbReference>
<evidence type="ECO:0000313" key="6">
    <source>
        <dbReference type="EMBL" id="CAI5766857.1"/>
    </source>
</evidence>
<feature type="transmembrane region" description="Helical" evidence="4">
    <location>
        <begin position="50"/>
        <end position="68"/>
    </location>
</feature>
<reference evidence="6" key="1">
    <citation type="submission" date="2022-12" db="EMBL/GenBank/DDBJ databases">
        <authorList>
            <person name="Alioto T."/>
            <person name="Alioto T."/>
            <person name="Gomez Garrido J."/>
        </authorList>
    </citation>
    <scope>NUCLEOTIDE SEQUENCE</scope>
</reference>
<evidence type="ECO:0000256" key="3">
    <source>
        <dbReference type="ARBA" id="ARBA00023157"/>
    </source>
</evidence>
<dbReference type="SUPFAM" id="SSF100895">
    <property type="entry name" value="Kazal-type serine protease inhibitors"/>
    <property type="match status" value="1"/>
</dbReference>
<keyword evidence="7" id="KW-1185">Reference proteome</keyword>
<dbReference type="PROSITE" id="PS00282">
    <property type="entry name" value="KAZAL_1"/>
    <property type="match status" value="1"/>
</dbReference>
<dbReference type="Gene3D" id="3.30.60.30">
    <property type="match status" value="1"/>
</dbReference>
<dbReference type="PANTHER" id="PTHR47499">
    <property type="entry name" value="SERINE PROTEASE INHIBITOR KAZAL-TYPE 7 SPINK7"/>
    <property type="match status" value="1"/>
</dbReference>
<sequence>MEGEGGSEDATPFELLSFSLISNASIEQGKVARNTMESQKSLLGSARSRHIMKTLGFLLLILTLFFLYSDTIAEARRPQLQVDCQGYPRNFCTLELQRMCGSDGQTYSNKCFFCNAFVKSRGRLSLIRYGPCYGARNV</sequence>
<dbReference type="EMBL" id="OX395127">
    <property type="protein sequence ID" value="CAI5766857.1"/>
    <property type="molecule type" value="Genomic_DNA"/>
</dbReference>